<evidence type="ECO:0000313" key="2">
    <source>
        <dbReference type="Proteomes" id="UP000554235"/>
    </source>
</evidence>
<comment type="caution">
    <text evidence="1">The sequence shown here is derived from an EMBL/GenBank/DDBJ whole genome shotgun (WGS) entry which is preliminary data.</text>
</comment>
<protein>
    <submittedName>
        <fullName evidence="1">Uncharacterized protein</fullName>
    </submittedName>
</protein>
<gene>
    <name evidence="1" type="ORF">FALBO_17403</name>
</gene>
<dbReference type="EMBL" id="JAADYS010004020">
    <property type="protein sequence ID" value="KAF4437676.1"/>
    <property type="molecule type" value="Genomic_DNA"/>
</dbReference>
<keyword evidence="2" id="KW-1185">Reference proteome</keyword>
<dbReference type="AlphaFoldDB" id="A0A8H4JTF9"/>
<proteinExistence type="predicted"/>
<organism evidence="1 2">
    <name type="scientific">Fusarium albosuccineum</name>
    <dbReference type="NCBI Taxonomy" id="1237068"/>
    <lineage>
        <taxon>Eukaryota</taxon>
        <taxon>Fungi</taxon>
        <taxon>Dikarya</taxon>
        <taxon>Ascomycota</taxon>
        <taxon>Pezizomycotina</taxon>
        <taxon>Sordariomycetes</taxon>
        <taxon>Hypocreomycetidae</taxon>
        <taxon>Hypocreales</taxon>
        <taxon>Nectriaceae</taxon>
        <taxon>Fusarium</taxon>
        <taxon>Fusarium decemcellulare species complex</taxon>
    </lineage>
</organism>
<dbReference type="Proteomes" id="UP000554235">
    <property type="component" value="Unassembled WGS sequence"/>
</dbReference>
<accession>A0A8H4JTF9</accession>
<reference evidence="1 2" key="1">
    <citation type="submission" date="2020-01" db="EMBL/GenBank/DDBJ databases">
        <title>Identification and distribution of gene clusters putatively required for synthesis of sphingolipid metabolism inhibitors in phylogenetically diverse species of the filamentous fungus Fusarium.</title>
        <authorList>
            <person name="Kim H.-S."/>
            <person name="Busman M."/>
            <person name="Brown D.W."/>
            <person name="Divon H."/>
            <person name="Uhlig S."/>
            <person name="Proctor R.H."/>
        </authorList>
    </citation>
    <scope>NUCLEOTIDE SEQUENCE [LARGE SCALE GENOMIC DNA]</scope>
    <source>
        <strain evidence="1 2">NRRL 20459</strain>
    </source>
</reference>
<evidence type="ECO:0000313" key="1">
    <source>
        <dbReference type="EMBL" id="KAF4437676.1"/>
    </source>
</evidence>
<feature type="non-terminal residue" evidence="1">
    <location>
        <position position="52"/>
    </location>
</feature>
<sequence length="52" mass="6023">MMKTPRMRSCCSRRRLTMRTTASRLLLLPSAPRLLPSSSLRMRTPTRLMESS</sequence>
<name>A0A8H4JTF9_9HYPO</name>